<protein>
    <submittedName>
        <fullName evidence="1">Uncharacterized protein</fullName>
    </submittedName>
</protein>
<reference evidence="1" key="1">
    <citation type="submission" date="2019-03" db="EMBL/GenBank/DDBJ databases">
        <title>Single cell metagenomics reveals metabolic interactions within the superorganism composed of flagellate Streblomastix strix and complex community of Bacteroidetes bacteria on its surface.</title>
        <authorList>
            <person name="Treitli S.C."/>
            <person name="Kolisko M."/>
            <person name="Husnik F."/>
            <person name="Keeling P."/>
            <person name="Hampl V."/>
        </authorList>
    </citation>
    <scope>NUCLEOTIDE SEQUENCE</scope>
    <source>
        <strain evidence="1">STM</strain>
    </source>
</reference>
<feature type="non-terminal residue" evidence="1">
    <location>
        <position position="21"/>
    </location>
</feature>
<dbReference type="AlphaFoldDB" id="A0A5J4SKU1"/>
<accession>A0A5J4SKU1</accession>
<sequence length="21" mass="2448">MQNKLRQVRHLSAKVLGLIRS</sequence>
<comment type="caution">
    <text evidence="1">The sequence shown here is derived from an EMBL/GenBank/DDBJ whole genome shotgun (WGS) entry which is preliminary data.</text>
</comment>
<name>A0A5J4SKU1_9ZZZZ</name>
<evidence type="ECO:0000313" key="1">
    <source>
        <dbReference type="EMBL" id="KAA6345815.1"/>
    </source>
</evidence>
<gene>
    <name evidence="1" type="ORF">EZS27_006626</name>
</gene>
<dbReference type="EMBL" id="SNRY01000154">
    <property type="protein sequence ID" value="KAA6345815.1"/>
    <property type="molecule type" value="Genomic_DNA"/>
</dbReference>
<organism evidence="1">
    <name type="scientific">termite gut metagenome</name>
    <dbReference type="NCBI Taxonomy" id="433724"/>
    <lineage>
        <taxon>unclassified sequences</taxon>
        <taxon>metagenomes</taxon>
        <taxon>organismal metagenomes</taxon>
    </lineage>
</organism>
<proteinExistence type="predicted"/>